<gene>
    <name evidence="2" type="ORF">UR35_C0001G0080</name>
</gene>
<comment type="caution">
    <text evidence="2">The sequence shown here is derived from an EMBL/GenBank/DDBJ whole genome shotgun (WGS) entry which is preliminary data.</text>
</comment>
<protein>
    <recommendedName>
        <fullName evidence="4">F5/8 type C domain-containing protein</fullName>
    </recommendedName>
</protein>
<keyword evidence="1" id="KW-0472">Membrane</keyword>
<accession>A0A0F9ZMK3</accession>
<feature type="transmembrane region" description="Helical" evidence="1">
    <location>
        <begin position="113"/>
        <end position="131"/>
    </location>
</feature>
<feature type="transmembrane region" description="Helical" evidence="1">
    <location>
        <begin position="304"/>
        <end position="324"/>
    </location>
</feature>
<proteinExistence type="predicted"/>
<feature type="transmembrane region" description="Helical" evidence="1">
    <location>
        <begin position="279"/>
        <end position="297"/>
    </location>
</feature>
<keyword evidence="1" id="KW-0812">Transmembrane</keyword>
<feature type="transmembrane region" description="Helical" evidence="1">
    <location>
        <begin position="336"/>
        <end position="355"/>
    </location>
</feature>
<feature type="transmembrane region" description="Helical" evidence="1">
    <location>
        <begin position="137"/>
        <end position="156"/>
    </location>
</feature>
<feature type="transmembrane region" description="Helical" evidence="1">
    <location>
        <begin position="203"/>
        <end position="227"/>
    </location>
</feature>
<dbReference type="Proteomes" id="UP000034778">
    <property type="component" value="Unassembled WGS sequence"/>
</dbReference>
<dbReference type="Gene3D" id="2.60.120.260">
    <property type="entry name" value="Galactose-binding domain-like"/>
    <property type="match status" value="1"/>
</dbReference>
<feature type="transmembrane region" description="Helical" evidence="1">
    <location>
        <begin position="362"/>
        <end position="381"/>
    </location>
</feature>
<name>A0A0F9ZMK3_9BACT</name>
<evidence type="ECO:0008006" key="4">
    <source>
        <dbReference type="Google" id="ProtNLM"/>
    </source>
</evidence>
<dbReference type="EMBL" id="LBOW01000001">
    <property type="protein sequence ID" value="KKP45483.1"/>
    <property type="molecule type" value="Genomic_DNA"/>
</dbReference>
<evidence type="ECO:0000256" key="1">
    <source>
        <dbReference type="SAM" id="Phobius"/>
    </source>
</evidence>
<dbReference type="InterPro" id="IPR008979">
    <property type="entry name" value="Galactose-bd-like_sf"/>
</dbReference>
<dbReference type="AlphaFoldDB" id="A0A0F9ZMK3"/>
<evidence type="ECO:0000313" key="3">
    <source>
        <dbReference type="Proteomes" id="UP000034778"/>
    </source>
</evidence>
<evidence type="ECO:0000313" key="2">
    <source>
        <dbReference type="EMBL" id="KKP45483.1"/>
    </source>
</evidence>
<sequence length="889" mass="104569">MQNKLIKFIFKYYLAIILLILVISFGQTLLMIPWQDDNALFFKLTHIQERAGFLGSGIFGERAYKYTAFFYYPIYLIFKFQPVYYFGINFILYGVSVYILYRIISKMINNQVGMMTGFLYACGFIGSDSFIRLFNSQITSLSIILVSTFIYTYWVFYKQKKNVWYFISLFIFFLAAEFARARTHYMIAVPVVFELLFLTFNKPIIKSIFFSILRIFPFVPIFYRYVILEDYRSGGVGDLLNSLLKGEIYKIFGFLSSFSNMILPDWFTKNSLNSTNGVFYSWGFALVMLIMCIFVFVKFKRQRLYSLSLLTTSLIWGYLSLNIFIHPALHVTQEQIYLAFIGGQLILLFIFGFFLIDKSKKLLYIFFLAGIFINLAAYWAYSPTLVYEKINRYLSHSFLYLVILLPLLVYSIKNNKISNIFFVIVFFWGLGNMYGSFLYQRQIYLNRVVPVNSFYKKLDDYLVTIEKGDILFFDVADDARSYFSDAFSVAQMPDSTAIAWRYGIDRYDFEMFQTSSDFFNYLQKNTVDKQKIHTFFYSKAGLIETTNDFILYLDSNKIDDLDIKISDSYPIFDNIIINNQIDKSSINFTKDLSFFSLIPLDLLVQISGYPLSTKEIKFPFSYGLENTMRNNFRDNQDIYLTSRYKKYKEEFKKTKVSVSSDWQDRVVSNLIDGDYNTSWQANRLLWLKDAQFIFIESDNKTLFNKLVFVNSYSDNTPLEFDILGSDNNSDWFLIKAYKSDLRLKNGDMQIVDFIPQSFKFLKINFKKTLNDDSPALSELWLVPSEFDDLNIIQTEKYLENSFKNIPDANFYNQLLKDNDYVGTIELSWWNNKNFGWQTSFDSTAKVIFDGKSRWYKIKVTPGGTKINQLKFLLKDFPAKFKIHAIKVLY</sequence>
<reference evidence="2 3" key="1">
    <citation type="journal article" date="2015" name="Nature">
        <title>rRNA introns, odd ribosomes, and small enigmatic genomes across a large radiation of phyla.</title>
        <authorList>
            <person name="Brown C.T."/>
            <person name="Hug L.A."/>
            <person name="Thomas B.C."/>
            <person name="Sharon I."/>
            <person name="Castelle C.J."/>
            <person name="Singh A."/>
            <person name="Wilkins M.J."/>
            <person name="Williams K.H."/>
            <person name="Banfield J.F."/>
        </authorList>
    </citation>
    <scope>NUCLEOTIDE SEQUENCE [LARGE SCALE GENOMIC DNA]</scope>
</reference>
<feature type="transmembrane region" description="Helical" evidence="1">
    <location>
        <begin position="12"/>
        <end position="34"/>
    </location>
</feature>
<feature type="transmembrane region" description="Helical" evidence="1">
    <location>
        <begin position="393"/>
        <end position="412"/>
    </location>
</feature>
<organism evidence="2 3">
    <name type="scientific">Candidatus Woesebacteria bacterium GW2011_GWB1_33_22</name>
    <dbReference type="NCBI Taxonomy" id="1618566"/>
    <lineage>
        <taxon>Bacteria</taxon>
        <taxon>Candidatus Woeseibacteriota</taxon>
    </lineage>
</organism>
<dbReference type="SUPFAM" id="SSF49785">
    <property type="entry name" value="Galactose-binding domain-like"/>
    <property type="match status" value="1"/>
</dbReference>
<feature type="transmembrane region" description="Helical" evidence="1">
    <location>
        <begin position="163"/>
        <end position="183"/>
    </location>
</feature>
<feature type="transmembrane region" description="Helical" evidence="1">
    <location>
        <begin position="83"/>
        <end position="101"/>
    </location>
</feature>
<feature type="transmembrane region" description="Helical" evidence="1">
    <location>
        <begin position="419"/>
        <end position="439"/>
    </location>
</feature>
<keyword evidence="1" id="KW-1133">Transmembrane helix</keyword>
<dbReference type="STRING" id="1618566.UR35_C0001G0080"/>